<evidence type="ECO:0000313" key="6">
    <source>
        <dbReference type="Proteomes" id="UP000218627"/>
    </source>
</evidence>
<keyword evidence="4" id="KW-0472">Membrane</keyword>
<keyword evidence="2" id="KW-0186">Copper</keyword>
<feature type="transmembrane region" description="Helical" evidence="4">
    <location>
        <begin position="203"/>
        <end position="221"/>
    </location>
</feature>
<dbReference type="Proteomes" id="UP000218627">
    <property type="component" value="Unassembled WGS sequence"/>
</dbReference>
<organism evidence="5 6">
    <name type="scientific">Hydrogenobacter hydrogenophilus</name>
    <dbReference type="NCBI Taxonomy" id="35835"/>
    <lineage>
        <taxon>Bacteria</taxon>
        <taxon>Pseudomonadati</taxon>
        <taxon>Aquificota</taxon>
        <taxon>Aquificia</taxon>
        <taxon>Aquificales</taxon>
        <taxon>Aquificaceae</taxon>
        <taxon>Hydrogenobacter</taxon>
    </lineage>
</organism>
<evidence type="ECO:0000313" key="5">
    <source>
        <dbReference type="EMBL" id="SNZ13882.1"/>
    </source>
</evidence>
<dbReference type="OrthoDB" id="5296507at2"/>
<dbReference type="EMBL" id="OBEN01000004">
    <property type="protein sequence ID" value="SNZ13882.1"/>
    <property type="molecule type" value="Genomic_DNA"/>
</dbReference>
<feature type="binding site" evidence="2">
    <location>
        <position position="160"/>
    </location>
    <ligand>
        <name>Cu cation</name>
        <dbReference type="ChEBI" id="CHEBI:23378"/>
    </ligand>
</feature>
<dbReference type="Gene3D" id="3.40.30.10">
    <property type="entry name" value="Glutaredoxin"/>
    <property type="match status" value="1"/>
</dbReference>
<dbReference type="Pfam" id="PF02630">
    <property type="entry name" value="SCO1-SenC"/>
    <property type="match status" value="1"/>
</dbReference>
<feature type="disulfide bond" description="Redox-active" evidence="3">
    <location>
        <begin position="73"/>
        <end position="77"/>
    </location>
</feature>
<evidence type="ECO:0000256" key="3">
    <source>
        <dbReference type="PIRSR" id="PIRSR603782-2"/>
    </source>
</evidence>
<dbReference type="InterPro" id="IPR036249">
    <property type="entry name" value="Thioredoxin-like_sf"/>
</dbReference>
<proteinExistence type="inferred from homology"/>
<reference evidence="6" key="1">
    <citation type="submission" date="2017-09" db="EMBL/GenBank/DDBJ databases">
        <authorList>
            <person name="Varghese N."/>
            <person name="Submissions S."/>
        </authorList>
    </citation>
    <scope>NUCLEOTIDE SEQUENCE [LARGE SCALE GENOMIC DNA]</scope>
    <source>
        <strain evidence="6">DSM 2913</strain>
    </source>
</reference>
<dbReference type="SUPFAM" id="SSF52833">
    <property type="entry name" value="Thioredoxin-like"/>
    <property type="match status" value="1"/>
</dbReference>
<name>A0A285NWL4_9AQUI</name>
<dbReference type="PANTHER" id="PTHR12151:SF8">
    <property type="entry name" value="THIOREDOXIN DOMAIN-CONTAINING PROTEIN"/>
    <property type="match status" value="1"/>
</dbReference>
<dbReference type="InterPro" id="IPR003782">
    <property type="entry name" value="SCO1/SenC"/>
</dbReference>
<feature type="binding site" evidence="2">
    <location>
        <position position="77"/>
    </location>
    <ligand>
        <name>Cu cation</name>
        <dbReference type="ChEBI" id="CHEBI:23378"/>
    </ligand>
</feature>
<dbReference type="RefSeq" id="WP_096601705.1">
    <property type="nucleotide sequence ID" value="NZ_OBEN01000004.1"/>
</dbReference>
<evidence type="ECO:0000256" key="4">
    <source>
        <dbReference type="SAM" id="Phobius"/>
    </source>
</evidence>
<evidence type="ECO:0000256" key="1">
    <source>
        <dbReference type="ARBA" id="ARBA00010996"/>
    </source>
</evidence>
<protein>
    <submittedName>
        <fullName evidence="5">Protein SCO1/2</fullName>
    </submittedName>
</protein>
<evidence type="ECO:0000256" key="2">
    <source>
        <dbReference type="PIRSR" id="PIRSR603782-1"/>
    </source>
</evidence>
<keyword evidence="4" id="KW-1133">Transmembrane helix</keyword>
<keyword evidence="4" id="KW-0812">Transmembrane</keyword>
<dbReference type="CDD" id="cd02968">
    <property type="entry name" value="SCO"/>
    <property type="match status" value="1"/>
</dbReference>
<sequence length="226" mass="26065">MRSLVRLLFWGILPLLLFFSYTYSQGTGIPPNESRTLGKHLPHIELMDSYGNTFDIYELKGKPIILSPIYTHCSSACPIITDSLKKAISQLGKPGKDFWVISFSFDPKDTVKDIRKFQEEHHIDGIGWKVVIAKDKENLFRLVDAIDFRFMTLENRDFIHPNLLVVISPDMRVKKYLYGVVFSHQDLKKAMGKESILEIARPYVFFVGLLGFVSTSLYILLKIFKR</sequence>
<keyword evidence="3" id="KW-1015">Disulfide bond</keyword>
<gene>
    <name evidence="5" type="ORF">SAMN06265353_0904</name>
</gene>
<dbReference type="PANTHER" id="PTHR12151">
    <property type="entry name" value="ELECTRON TRANSPORT PROTIN SCO1/SENC FAMILY MEMBER"/>
    <property type="match status" value="1"/>
</dbReference>
<dbReference type="GO" id="GO:0046872">
    <property type="term" value="F:metal ion binding"/>
    <property type="evidence" value="ECO:0007669"/>
    <property type="project" value="UniProtKB-KW"/>
</dbReference>
<keyword evidence="6" id="KW-1185">Reference proteome</keyword>
<accession>A0A285NWL4</accession>
<feature type="binding site" evidence="2">
    <location>
        <position position="73"/>
    </location>
    <ligand>
        <name>Cu cation</name>
        <dbReference type="ChEBI" id="CHEBI:23378"/>
    </ligand>
</feature>
<comment type="similarity">
    <text evidence="1">Belongs to the SCO1/2 family.</text>
</comment>
<dbReference type="AlphaFoldDB" id="A0A285NWL4"/>
<keyword evidence="2" id="KW-0479">Metal-binding</keyword>